<dbReference type="Proteomes" id="UP000683428">
    <property type="component" value="Chromosome"/>
</dbReference>
<reference evidence="1" key="1">
    <citation type="submission" date="2020-11" db="EMBL/GenBank/DDBJ databases">
        <title>Azospira inquinata sp. nov.</title>
        <authorList>
            <person name="Moe W.M."/>
            <person name="Mikes M.C."/>
        </authorList>
    </citation>
    <scope>NUCLEOTIDE SEQUENCE</scope>
    <source>
        <strain evidence="1">Azo-3</strain>
    </source>
</reference>
<dbReference type="EMBL" id="CP064782">
    <property type="protein sequence ID" value="QWT49720.1"/>
    <property type="molecule type" value="Genomic_DNA"/>
</dbReference>
<name>A0A975SNR0_9RHOO</name>
<dbReference type="AlphaFoldDB" id="A0A975SNR0"/>
<proteinExistence type="predicted"/>
<accession>A0A975SNR0</accession>
<keyword evidence="2" id="KW-1185">Reference proteome</keyword>
<evidence type="ECO:0000313" key="1">
    <source>
        <dbReference type="EMBL" id="QWT49720.1"/>
    </source>
</evidence>
<dbReference type="RefSeq" id="WP_216125850.1">
    <property type="nucleotide sequence ID" value="NZ_CP064782.1"/>
</dbReference>
<gene>
    <name evidence="1" type="ORF">Azoinq_03665</name>
</gene>
<sequence length="559" mass="62937">MLNWILSRIRSEDVSHPLGSEKAIAAYLAQVPVLNPGKTLQELGLWLGNPDRLAAELPPTALARAVERLDEFAQPAAVLCLDAYLAQKQQDYAAEQSLRPLETYFHQAALANRLTLDRLLLVFKDPKQRESNRATLANFAVRAMYALVQEKKLTRFTYREMDATWWEAVHQLLYLARDIGIIHYIQPPYPDSPALTSVWREYLAGVFLEVAPVSNLTPLRLEVTDRLIHRVSEHFLFVDSFSPHTPYRIRLDGDQGPERCTPDQPSGPTWRHFGAGAAHAQLIRLRATIQLSKEIPEWLESSHADLLDILDVLQLLIQHWSLTPPRREKERQKVKRPLLVVSGLQTIRRALAATEFAKSGRRLDYEGHIRVLDLQREGGARPSEVPPPPQNPAEVLALLESTGIRSVVEEWDSADVSPGGMGVRFLFRKPWQAIGALVGYRWQDELEWRVAVIRRLGRSHGVPNAGLSLFPGQPLCAQIQLMDQEDDSPWSQQAGDGGKSGLQDAILLSPEHRMLLVPPDTFRPDRRIDLVVGGKRYPVRLAGLQAQGGDYELVLFRGA</sequence>
<organism evidence="1 2">
    <name type="scientific">Azospira inquinata</name>
    <dbReference type="NCBI Taxonomy" id="2785627"/>
    <lineage>
        <taxon>Bacteria</taxon>
        <taxon>Pseudomonadati</taxon>
        <taxon>Pseudomonadota</taxon>
        <taxon>Betaproteobacteria</taxon>
        <taxon>Rhodocyclales</taxon>
        <taxon>Rhodocyclaceae</taxon>
        <taxon>Azospira</taxon>
    </lineage>
</organism>
<evidence type="ECO:0000313" key="2">
    <source>
        <dbReference type="Proteomes" id="UP000683428"/>
    </source>
</evidence>
<protein>
    <submittedName>
        <fullName evidence="1">Uncharacterized protein</fullName>
    </submittedName>
</protein>
<dbReference type="KEGG" id="aiq:Azoinq_03665"/>